<dbReference type="GO" id="GO:0017004">
    <property type="term" value="P:cytochrome complex assembly"/>
    <property type="evidence" value="ECO:0007669"/>
    <property type="project" value="UniProtKB-KW"/>
</dbReference>
<evidence type="ECO:0000256" key="4">
    <source>
        <dbReference type="ARBA" id="ARBA00022803"/>
    </source>
</evidence>
<gene>
    <name evidence="6" type="primary">ccmI</name>
    <name evidence="6" type="ORF">OSH07_14650</name>
</gene>
<evidence type="ECO:0000256" key="2">
    <source>
        <dbReference type="ARBA" id="ARBA00022737"/>
    </source>
</evidence>
<keyword evidence="3" id="KW-0201">Cytochrome c-type biogenesis</keyword>
<dbReference type="SUPFAM" id="SSF48452">
    <property type="entry name" value="TPR-like"/>
    <property type="match status" value="2"/>
</dbReference>
<evidence type="ECO:0000313" key="7">
    <source>
        <dbReference type="Proteomes" id="UP001144805"/>
    </source>
</evidence>
<reference evidence="6" key="1">
    <citation type="submission" date="2022-11" db="EMBL/GenBank/DDBJ databases">
        <title>Biodiversity and phylogenetic relationships of bacteria.</title>
        <authorList>
            <person name="Machado R.A.R."/>
            <person name="Bhat A."/>
            <person name="Loulou A."/>
            <person name="Kallel S."/>
        </authorList>
    </citation>
    <scope>NUCLEOTIDE SEQUENCE</scope>
    <source>
        <strain evidence="6">K-TC2</strain>
    </source>
</reference>
<evidence type="ECO:0000256" key="3">
    <source>
        <dbReference type="ARBA" id="ARBA00022748"/>
    </source>
</evidence>
<dbReference type="PANTHER" id="PTHR47870">
    <property type="entry name" value="CYTOCHROME C-TYPE BIOGENESIS PROTEIN CCMH"/>
    <property type="match status" value="1"/>
</dbReference>
<dbReference type="InterPro" id="IPR017560">
    <property type="entry name" value="Cyt_c_biogenesis_CcmI"/>
</dbReference>
<dbReference type="Proteomes" id="UP001144805">
    <property type="component" value="Unassembled WGS sequence"/>
</dbReference>
<protein>
    <submittedName>
        <fullName evidence="6">C-type cytochrome biogenesis protein CcmI</fullName>
    </submittedName>
</protein>
<dbReference type="GO" id="GO:0005886">
    <property type="term" value="C:plasma membrane"/>
    <property type="evidence" value="ECO:0007669"/>
    <property type="project" value="TreeGrafter"/>
</dbReference>
<dbReference type="InterPro" id="IPR056413">
    <property type="entry name" value="TPR_CcmH_CycH"/>
</dbReference>
<keyword evidence="4" id="KW-0802">TPR repeat</keyword>
<evidence type="ECO:0000313" key="6">
    <source>
        <dbReference type="EMBL" id="MCX5570445.1"/>
    </source>
</evidence>
<dbReference type="InterPro" id="IPR051263">
    <property type="entry name" value="C-type_cytochrome_biogenesis"/>
</dbReference>
<dbReference type="AlphaFoldDB" id="A0A9X3ECK4"/>
<evidence type="ECO:0000256" key="1">
    <source>
        <dbReference type="ARBA" id="ARBA00004196"/>
    </source>
</evidence>
<evidence type="ECO:0000259" key="5">
    <source>
        <dbReference type="Pfam" id="PF23914"/>
    </source>
</evidence>
<dbReference type="PANTHER" id="PTHR47870:SF4">
    <property type="entry name" value="CYTOCHROME C-TYPE BIOGENESIS PROTEIN CYCH"/>
    <property type="match status" value="1"/>
</dbReference>
<dbReference type="NCBIfam" id="TIGR03142">
    <property type="entry name" value="cytochro_ccmI"/>
    <property type="match status" value="1"/>
</dbReference>
<dbReference type="EMBL" id="JAPKNK010000006">
    <property type="protein sequence ID" value="MCX5570445.1"/>
    <property type="molecule type" value="Genomic_DNA"/>
</dbReference>
<dbReference type="Pfam" id="PF23914">
    <property type="entry name" value="TPR_CcmH_CycH"/>
    <property type="match status" value="1"/>
</dbReference>
<comment type="caution">
    <text evidence="6">The sequence shown here is derived from an EMBL/GenBank/DDBJ whole genome shotgun (WGS) entry which is preliminary data.</text>
</comment>
<organism evidence="6 7">
    <name type="scientific">Kaistia nematophila</name>
    <dbReference type="NCBI Taxonomy" id="2994654"/>
    <lineage>
        <taxon>Bacteria</taxon>
        <taxon>Pseudomonadati</taxon>
        <taxon>Pseudomonadota</taxon>
        <taxon>Alphaproteobacteria</taxon>
        <taxon>Hyphomicrobiales</taxon>
        <taxon>Kaistiaceae</taxon>
        <taxon>Kaistia</taxon>
    </lineage>
</organism>
<sequence length="380" mass="39890">MLLWIAMAVLTAAASLAVLIPLGRPPRVVSAHAGAAHSIYRDQLDELARDRERGLIGDAEADAARIEISRRLLNSEPGAAADATAPRPAYRIERLVALVAIPVVAIGTYLYVGAPQLADRPAAGHQAQPAAEGSVDDLIGKVEAHLAANPEDGRGWEVLAPIYIRLGRFDDAVRALGNAKRLLGSTADRESLYGEALTRASGNVVTEDARAAFDRALKFDPADVRSRFFVAMSLGQAGRKDDAVAAWNALIASAPADAPWLAAAKAELAQFQPTATVTPAAPVSPVAPGPTAADVAAAADQSPAERQQMIEGMVAGLAGKLDADPLDTTGWERLFRAYMVLGKPDEAKAALARARAKLKERPDLLAVVEQAAHDIGIGKE</sequence>
<comment type="subcellular location">
    <subcellularLocation>
        <location evidence="1">Cell envelope</location>
    </subcellularLocation>
</comment>
<proteinExistence type="predicted"/>
<dbReference type="GO" id="GO:0030313">
    <property type="term" value="C:cell envelope"/>
    <property type="evidence" value="ECO:0007669"/>
    <property type="project" value="UniProtKB-SubCell"/>
</dbReference>
<keyword evidence="2" id="KW-0677">Repeat</keyword>
<dbReference type="Gene3D" id="1.25.40.10">
    <property type="entry name" value="Tetratricopeptide repeat domain"/>
    <property type="match status" value="2"/>
</dbReference>
<accession>A0A9X3ECK4</accession>
<feature type="domain" description="Cytochrome c-type biogenesis protein H TPR" evidence="5">
    <location>
        <begin position="115"/>
        <end position="259"/>
    </location>
</feature>
<keyword evidence="7" id="KW-1185">Reference proteome</keyword>
<dbReference type="InterPro" id="IPR011990">
    <property type="entry name" value="TPR-like_helical_dom_sf"/>
</dbReference>
<dbReference type="RefSeq" id="WP_266339419.1">
    <property type="nucleotide sequence ID" value="NZ_JAPKNK010000006.1"/>
</dbReference>
<name>A0A9X3ECK4_9HYPH</name>